<dbReference type="InterPro" id="IPR027417">
    <property type="entry name" value="P-loop_NTPase"/>
</dbReference>
<accession>A0A0K0XBG9</accession>
<sequence>MTDWAVLREKLRVPEVAGLARARLEQPLLAGSHNIVDMVVAPAGCGKTTLLSHIATASQRPVGWYRITAEDSSEDRLVAHLAAALSTVTDTGADDLPPAVGVRR</sequence>
<proteinExistence type="predicted"/>
<dbReference type="PATRIC" id="fig|134601.6.peg.5310"/>
<reference evidence="1 2" key="1">
    <citation type="submission" date="2015-07" db="EMBL/GenBank/DDBJ databases">
        <title>Complete genome sequence of Mycobacterium goodii X7B, a facultative thermophilic biodesulfurizing bacterium.</title>
        <authorList>
            <person name="Yu B."/>
            <person name="Li F."/>
            <person name="Xu P."/>
        </authorList>
    </citation>
    <scope>NUCLEOTIDE SEQUENCE [LARGE SCALE GENOMIC DNA]</scope>
    <source>
        <strain evidence="1 2">X7B</strain>
    </source>
</reference>
<dbReference type="SUPFAM" id="SSF52540">
    <property type="entry name" value="P-loop containing nucleoside triphosphate hydrolases"/>
    <property type="match status" value="1"/>
</dbReference>
<protein>
    <recommendedName>
        <fullName evidence="3">Transcriptional regulator</fullName>
    </recommendedName>
</protein>
<dbReference type="RefSeq" id="WP_049747180.1">
    <property type="nucleotide sequence ID" value="NZ_CP012150.1"/>
</dbReference>
<dbReference type="KEGG" id="mgo:AFA91_25715"/>
<dbReference type="OrthoDB" id="136365at2"/>
<gene>
    <name evidence="1" type="ORF">AFA91_25715</name>
</gene>
<dbReference type="EMBL" id="CP012150">
    <property type="protein sequence ID" value="AKS34726.1"/>
    <property type="molecule type" value="Genomic_DNA"/>
</dbReference>
<dbReference type="STRING" id="134601.AFA91_25715"/>
<evidence type="ECO:0000313" key="1">
    <source>
        <dbReference type="EMBL" id="AKS34726.1"/>
    </source>
</evidence>
<name>A0A0K0XBG9_MYCGD</name>
<organism evidence="1 2">
    <name type="scientific">Mycolicibacterium goodii</name>
    <name type="common">Mycobacterium goodii</name>
    <dbReference type="NCBI Taxonomy" id="134601"/>
    <lineage>
        <taxon>Bacteria</taxon>
        <taxon>Bacillati</taxon>
        <taxon>Actinomycetota</taxon>
        <taxon>Actinomycetes</taxon>
        <taxon>Mycobacteriales</taxon>
        <taxon>Mycobacteriaceae</taxon>
        <taxon>Mycolicibacterium</taxon>
    </lineage>
</organism>
<evidence type="ECO:0008006" key="3">
    <source>
        <dbReference type="Google" id="ProtNLM"/>
    </source>
</evidence>
<evidence type="ECO:0000313" key="2">
    <source>
        <dbReference type="Proteomes" id="UP000062255"/>
    </source>
</evidence>
<dbReference type="AlphaFoldDB" id="A0A0K0XBG9"/>
<dbReference type="Proteomes" id="UP000062255">
    <property type="component" value="Chromosome"/>
</dbReference>